<dbReference type="AlphaFoldDB" id="A0A369MND8"/>
<proteinExistence type="predicted"/>
<name>A0A369MND8_EGGLN</name>
<organism evidence="1 2">
    <name type="scientific">Eggerthella lenta</name>
    <name type="common">Eubacterium lentum</name>
    <dbReference type="NCBI Taxonomy" id="84112"/>
    <lineage>
        <taxon>Bacteria</taxon>
        <taxon>Bacillati</taxon>
        <taxon>Actinomycetota</taxon>
        <taxon>Coriobacteriia</taxon>
        <taxon>Eggerthellales</taxon>
        <taxon>Eggerthellaceae</taxon>
        <taxon>Eggerthella</taxon>
    </lineage>
</organism>
<protein>
    <submittedName>
        <fullName evidence="1">Red-sensitive opsin</fullName>
    </submittedName>
</protein>
<accession>A0A369MND8</accession>
<gene>
    <name evidence="1" type="ORF">C1875_03650</name>
</gene>
<reference evidence="1 2" key="1">
    <citation type="journal article" date="2018" name="Elife">
        <title>Discovery and characterization of a prevalent human gut bacterial enzyme sufficient for the inactivation of a family of plant toxins.</title>
        <authorList>
            <person name="Koppel N."/>
            <person name="Bisanz J.E."/>
            <person name="Pandelia M.E."/>
            <person name="Turnbaugh P.J."/>
            <person name="Balskus E.P."/>
        </authorList>
    </citation>
    <scope>NUCLEOTIDE SEQUENCE [LARGE SCALE GENOMIC DNA]</scope>
    <source>
        <strain evidence="1 2">W1 BHI 6</strain>
    </source>
</reference>
<sequence length="56" mass="6357">MILHVHLDPDTVKLGDIVIDAREKGHWGTGDLECSIRIMDELDSVKPLLDRAYLEN</sequence>
<dbReference type="EMBL" id="PPTU01000003">
    <property type="protein sequence ID" value="RDB72589.1"/>
    <property type="molecule type" value="Genomic_DNA"/>
</dbReference>
<evidence type="ECO:0000313" key="1">
    <source>
        <dbReference type="EMBL" id="RDB72589.1"/>
    </source>
</evidence>
<comment type="caution">
    <text evidence="1">The sequence shown here is derived from an EMBL/GenBank/DDBJ whole genome shotgun (WGS) entry which is preliminary data.</text>
</comment>
<dbReference type="Proteomes" id="UP000253970">
    <property type="component" value="Unassembled WGS sequence"/>
</dbReference>
<evidence type="ECO:0000313" key="2">
    <source>
        <dbReference type="Proteomes" id="UP000253970"/>
    </source>
</evidence>